<organism evidence="3 4">
    <name type="scientific">Oldenlandia corymbosa var. corymbosa</name>
    <dbReference type="NCBI Taxonomy" id="529605"/>
    <lineage>
        <taxon>Eukaryota</taxon>
        <taxon>Viridiplantae</taxon>
        <taxon>Streptophyta</taxon>
        <taxon>Embryophyta</taxon>
        <taxon>Tracheophyta</taxon>
        <taxon>Spermatophyta</taxon>
        <taxon>Magnoliopsida</taxon>
        <taxon>eudicotyledons</taxon>
        <taxon>Gunneridae</taxon>
        <taxon>Pentapetalae</taxon>
        <taxon>asterids</taxon>
        <taxon>lamiids</taxon>
        <taxon>Gentianales</taxon>
        <taxon>Rubiaceae</taxon>
        <taxon>Rubioideae</taxon>
        <taxon>Spermacoceae</taxon>
        <taxon>Hedyotis-Oldenlandia complex</taxon>
        <taxon>Oldenlandia</taxon>
    </lineage>
</organism>
<evidence type="ECO:0000259" key="2">
    <source>
        <dbReference type="Pfam" id="PF12776"/>
    </source>
</evidence>
<feature type="compositionally biased region" description="Basic and acidic residues" evidence="1">
    <location>
        <begin position="152"/>
        <end position="165"/>
    </location>
</feature>
<reference evidence="3" key="1">
    <citation type="submission" date="2023-03" db="EMBL/GenBank/DDBJ databases">
        <authorList>
            <person name="Julca I."/>
        </authorList>
    </citation>
    <scope>NUCLEOTIDE SEQUENCE</scope>
</reference>
<keyword evidence="4" id="KW-1185">Reference proteome</keyword>
<protein>
    <submittedName>
        <fullName evidence="3">OLC1v1031008C1</fullName>
    </submittedName>
</protein>
<proteinExistence type="predicted"/>
<dbReference type="Pfam" id="PF12776">
    <property type="entry name" value="Myb_DNA-bind_3"/>
    <property type="match status" value="1"/>
</dbReference>
<feature type="region of interest" description="Disordered" evidence="1">
    <location>
        <begin position="152"/>
        <end position="207"/>
    </location>
</feature>
<dbReference type="PANTHER" id="PTHR46929">
    <property type="entry name" value="EXPRESSED PROTEIN"/>
    <property type="match status" value="1"/>
</dbReference>
<evidence type="ECO:0000313" key="4">
    <source>
        <dbReference type="Proteomes" id="UP001161247"/>
    </source>
</evidence>
<dbReference type="PANTHER" id="PTHR46929:SF3">
    <property type="entry name" value="MYB_SANT-LIKE DOMAIN-CONTAINING PROTEIN"/>
    <property type="match status" value="1"/>
</dbReference>
<accession>A0AAV1CJC3</accession>
<gene>
    <name evidence="3" type="ORF">OLC1_LOCUS6170</name>
</gene>
<evidence type="ECO:0000256" key="1">
    <source>
        <dbReference type="SAM" id="MobiDB-lite"/>
    </source>
</evidence>
<sequence>MGKEKRYFTWTTEMDKVLGACLKEELNKGNRLDGKCAWKPTSWTAAMNTLLRQLNVRIEKKHLTSRLKTWHKHYEILHPLLVSCAFNSAIIWDHSNGRIKVNDENVWNEQLEANPKLAPYRKKIVIENWDDICILFSKAFVTGQCGNLTRETNKEKELGSSKEEESFGTNERTVEKDDLGSTPLDGQKRWLNASSSSGSQDSKRRLTTSQTMADVLGRMADSLNRFVMAKTKKATTQEVLRELQKVDLTRTQMLTVLDMMMHDQILFDTFVGLPSDLRQPWILMQLTK</sequence>
<feature type="domain" description="Myb/SANT-like" evidence="2">
    <location>
        <begin position="9"/>
        <end position="109"/>
    </location>
</feature>
<name>A0AAV1CJC3_OLDCO</name>
<dbReference type="Proteomes" id="UP001161247">
    <property type="component" value="Chromosome 2"/>
</dbReference>
<evidence type="ECO:0000313" key="3">
    <source>
        <dbReference type="EMBL" id="CAI9095138.1"/>
    </source>
</evidence>
<dbReference type="EMBL" id="OX459119">
    <property type="protein sequence ID" value="CAI9095138.1"/>
    <property type="molecule type" value="Genomic_DNA"/>
</dbReference>
<dbReference type="AlphaFoldDB" id="A0AAV1CJC3"/>
<dbReference type="InterPro" id="IPR024752">
    <property type="entry name" value="Myb/SANT-like_dom"/>
</dbReference>